<evidence type="ECO:0000313" key="3">
    <source>
        <dbReference type="Proteomes" id="UP001275084"/>
    </source>
</evidence>
<reference evidence="2" key="2">
    <citation type="submission" date="2023-06" db="EMBL/GenBank/DDBJ databases">
        <authorList>
            <consortium name="Lawrence Berkeley National Laboratory"/>
            <person name="Haridas S."/>
            <person name="Hensen N."/>
            <person name="Bonometti L."/>
            <person name="Westerberg I."/>
            <person name="Brannstrom I.O."/>
            <person name="Guillou S."/>
            <person name="Cros-Aarteil S."/>
            <person name="Calhoun S."/>
            <person name="Kuo A."/>
            <person name="Mondo S."/>
            <person name="Pangilinan J."/>
            <person name="Riley R."/>
            <person name="Labutti K."/>
            <person name="Andreopoulos B."/>
            <person name="Lipzen A."/>
            <person name="Chen C."/>
            <person name="Yanf M."/>
            <person name="Daum C."/>
            <person name="Ng V."/>
            <person name="Clum A."/>
            <person name="Steindorff A."/>
            <person name="Ohm R."/>
            <person name="Martin F."/>
            <person name="Silar P."/>
            <person name="Natvig D."/>
            <person name="Lalanne C."/>
            <person name="Gautier V."/>
            <person name="Ament-Velasquez S.L."/>
            <person name="Kruys A."/>
            <person name="Hutchinson M.I."/>
            <person name="Powell A.J."/>
            <person name="Barry K."/>
            <person name="Miller A.N."/>
            <person name="Grigoriev I.V."/>
            <person name="Debuchy R."/>
            <person name="Gladieux P."/>
            <person name="Thoren M.H."/>
            <person name="Johannesson H."/>
        </authorList>
    </citation>
    <scope>NUCLEOTIDE SEQUENCE</scope>
    <source>
        <strain evidence="2">CBS 955.72</strain>
    </source>
</reference>
<protein>
    <submittedName>
        <fullName evidence="2">Heterokaryon incompatibility protein-domain-containing protein</fullName>
    </submittedName>
</protein>
<dbReference type="InterPro" id="IPR010730">
    <property type="entry name" value="HET"/>
</dbReference>
<feature type="domain" description="Heterokaryon incompatibility" evidence="1">
    <location>
        <begin position="25"/>
        <end position="113"/>
    </location>
</feature>
<dbReference type="Pfam" id="PF06985">
    <property type="entry name" value="HET"/>
    <property type="match status" value="1"/>
</dbReference>
<name>A0AAJ0H546_9PEZI</name>
<dbReference type="EMBL" id="JAUIQD010000009">
    <property type="protein sequence ID" value="KAK3339787.1"/>
    <property type="molecule type" value="Genomic_DNA"/>
</dbReference>
<accession>A0AAJ0H546</accession>
<dbReference type="AlphaFoldDB" id="A0AAJ0H546"/>
<sequence length="254" mass="29380">MRLIERIRDGKLRLTGDLTKDFPQYAILSHTWGADTEEVTFDDMVNGTGQDKPGYQKIKFCAEQAERDGLQYSWVDTCCIDKRSSTELAEAINSMFRWYQQATRCYVYLSDLPASRVPKHVWEPVFRKSRWFTRGWTLQELLAPLSVEFFAQGRRLGDKHSLVREIHEITGVAIPALQGCNLSRFSIEERFEWAAARQTSKEEDWAYCLLGIFGVFIPPIYGEGKAHAAHRLREEITKVASRHQSRHYQSTVGR</sequence>
<organism evidence="2 3">
    <name type="scientific">Lasiosphaeria hispida</name>
    <dbReference type="NCBI Taxonomy" id="260671"/>
    <lineage>
        <taxon>Eukaryota</taxon>
        <taxon>Fungi</taxon>
        <taxon>Dikarya</taxon>
        <taxon>Ascomycota</taxon>
        <taxon>Pezizomycotina</taxon>
        <taxon>Sordariomycetes</taxon>
        <taxon>Sordariomycetidae</taxon>
        <taxon>Sordariales</taxon>
        <taxon>Lasiosphaeriaceae</taxon>
        <taxon>Lasiosphaeria</taxon>
    </lineage>
</organism>
<comment type="caution">
    <text evidence="2">The sequence shown here is derived from an EMBL/GenBank/DDBJ whole genome shotgun (WGS) entry which is preliminary data.</text>
</comment>
<evidence type="ECO:0000313" key="2">
    <source>
        <dbReference type="EMBL" id="KAK3339787.1"/>
    </source>
</evidence>
<keyword evidence="3" id="KW-1185">Reference proteome</keyword>
<dbReference type="Proteomes" id="UP001275084">
    <property type="component" value="Unassembled WGS sequence"/>
</dbReference>
<dbReference type="PANTHER" id="PTHR10622:SF10">
    <property type="entry name" value="HET DOMAIN-CONTAINING PROTEIN"/>
    <property type="match status" value="1"/>
</dbReference>
<reference evidence="2" key="1">
    <citation type="journal article" date="2023" name="Mol. Phylogenet. Evol.">
        <title>Genome-scale phylogeny and comparative genomics of the fungal order Sordariales.</title>
        <authorList>
            <person name="Hensen N."/>
            <person name="Bonometti L."/>
            <person name="Westerberg I."/>
            <person name="Brannstrom I.O."/>
            <person name="Guillou S."/>
            <person name="Cros-Aarteil S."/>
            <person name="Calhoun S."/>
            <person name="Haridas S."/>
            <person name="Kuo A."/>
            <person name="Mondo S."/>
            <person name="Pangilinan J."/>
            <person name="Riley R."/>
            <person name="LaButti K."/>
            <person name="Andreopoulos B."/>
            <person name="Lipzen A."/>
            <person name="Chen C."/>
            <person name="Yan M."/>
            <person name="Daum C."/>
            <person name="Ng V."/>
            <person name="Clum A."/>
            <person name="Steindorff A."/>
            <person name="Ohm R.A."/>
            <person name="Martin F."/>
            <person name="Silar P."/>
            <person name="Natvig D.O."/>
            <person name="Lalanne C."/>
            <person name="Gautier V."/>
            <person name="Ament-Velasquez S.L."/>
            <person name="Kruys A."/>
            <person name="Hutchinson M.I."/>
            <person name="Powell A.J."/>
            <person name="Barry K."/>
            <person name="Miller A.N."/>
            <person name="Grigoriev I.V."/>
            <person name="Debuchy R."/>
            <person name="Gladieux P."/>
            <person name="Hiltunen Thoren M."/>
            <person name="Johannesson H."/>
        </authorList>
    </citation>
    <scope>NUCLEOTIDE SEQUENCE</scope>
    <source>
        <strain evidence="2">CBS 955.72</strain>
    </source>
</reference>
<evidence type="ECO:0000259" key="1">
    <source>
        <dbReference type="Pfam" id="PF06985"/>
    </source>
</evidence>
<gene>
    <name evidence="2" type="ORF">B0T25DRAFT_363460</name>
</gene>
<dbReference type="PANTHER" id="PTHR10622">
    <property type="entry name" value="HET DOMAIN-CONTAINING PROTEIN"/>
    <property type="match status" value="1"/>
</dbReference>
<proteinExistence type="predicted"/>